<keyword evidence="2 5" id="KW-0812">Transmembrane</keyword>
<dbReference type="EMBL" id="LSBH01000007">
    <property type="protein sequence ID" value="OAQ76569.1"/>
    <property type="molecule type" value="Genomic_DNA"/>
</dbReference>
<keyword evidence="4 5" id="KW-0472">Membrane</keyword>
<evidence type="ECO:0000256" key="3">
    <source>
        <dbReference type="ARBA" id="ARBA00022989"/>
    </source>
</evidence>
<evidence type="ECO:0000256" key="4">
    <source>
        <dbReference type="ARBA" id="ARBA00023136"/>
    </source>
</evidence>
<evidence type="ECO:0000256" key="5">
    <source>
        <dbReference type="SAM" id="Phobius"/>
    </source>
</evidence>
<feature type="transmembrane region" description="Helical" evidence="5">
    <location>
        <begin position="27"/>
        <end position="45"/>
    </location>
</feature>
<evidence type="ECO:0000256" key="1">
    <source>
        <dbReference type="ARBA" id="ARBA00004141"/>
    </source>
</evidence>
<feature type="transmembrane region" description="Helical" evidence="5">
    <location>
        <begin position="52"/>
        <end position="69"/>
    </location>
</feature>
<feature type="transmembrane region" description="Helical" evidence="5">
    <location>
        <begin position="131"/>
        <end position="150"/>
    </location>
</feature>
<feature type="transmembrane region" description="Helical" evidence="5">
    <location>
        <begin position="241"/>
        <end position="262"/>
    </location>
</feature>
<proteinExistence type="predicted"/>
<reference evidence="6 7" key="1">
    <citation type="submission" date="2016-01" db="EMBL/GenBank/DDBJ databases">
        <title>Biosynthesis of antibiotic leucinostatins and their inhibition on Phytophthora in bio-control Purpureocillium lilacinum.</title>
        <authorList>
            <person name="Wang G."/>
            <person name="Liu Z."/>
            <person name="Lin R."/>
            <person name="Li E."/>
            <person name="Mao Z."/>
            <person name="Ling J."/>
            <person name="Yin W."/>
            <person name="Xie B."/>
        </authorList>
    </citation>
    <scope>NUCLEOTIDE SEQUENCE [LARGE SCALE GENOMIC DNA]</scope>
    <source>
        <strain evidence="6">PLBJ-1</strain>
    </source>
</reference>
<dbReference type="PANTHER" id="PTHR31465">
    <property type="entry name" value="PROTEIN RTA1-RELATED"/>
    <property type="match status" value="1"/>
</dbReference>
<dbReference type="Pfam" id="PF04479">
    <property type="entry name" value="RTA1"/>
    <property type="match status" value="1"/>
</dbReference>
<feature type="transmembrane region" description="Helical" evidence="5">
    <location>
        <begin position="89"/>
        <end position="111"/>
    </location>
</feature>
<gene>
    <name evidence="6" type="ORF">VFPBJ_08929</name>
</gene>
<dbReference type="AlphaFoldDB" id="A0A179GHH4"/>
<comment type="subcellular location">
    <subcellularLocation>
        <location evidence="1">Membrane</location>
        <topology evidence="1">Multi-pass membrane protein</topology>
    </subcellularLocation>
</comment>
<dbReference type="PANTHER" id="PTHR31465:SF17">
    <property type="entry name" value="DOMAIN PROTEIN, PUTATIVE (AFU_ORTHOLOGUE AFUA_5G09900)-RELATED"/>
    <property type="match status" value="1"/>
</dbReference>
<evidence type="ECO:0000313" key="6">
    <source>
        <dbReference type="EMBL" id="OAQ76569.1"/>
    </source>
</evidence>
<keyword evidence="3 5" id="KW-1133">Transmembrane helix</keyword>
<feature type="transmembrane region" description="Helical" evidence="5">
    <location>
        <begin position="162"/>
        <end position="182"/>
    </location>
</feature>
<evidence type="ECO:0000256" key="2">
    <source>
        <dbReference type="ARBA" id="ARBA00022692"/>
    </source>
</evidence>
<dbReference type="Proteomes" id="UP000078240">
    <property type="component" value="Unassembled WGS sequence"/>
</dbReference>
<dbReference type="InterPro" id="IPR007568">
    <property type="entry name" value="RTA1"/>
</dbReference>
<dbReference type="GO" id="GO:0016020">
    <property type="term" value="C:membrane"/>
    <property type="evidence" value="ECO:0007669"/>
    <property type="project" value="UniProtKB-SubCell"/>
</dbReference>
<organism evidence="6 7">
    <name type="scientific">Purpureocillium lilacinum</name>
    <name type="common">Paecilomyces lilacinus</name>
    <dbReference type="NCBI Taxonomy" id="33203"/>
    <lineage>
        <taxon>Eukaryota</taxon>
        <taxon>Fungi</taxon>
        <taxon>Dikarya</taxon>
        <taxon>Ascomycota</taxon>
        <taxon>Pezizomycotina</taxon>
        <taxon>Sordariomycetes</taxon>
        <taxon>Hypocreomycetidae</taxon>
        <taxon>Hypocreales</taxon>
        <taxon>Ophiocordycipitaceae</taxon>
        <taxon>Purpureocillium</taxon>
    </lineage>
</organism>
<sequence>MTSDGPFGPVVNGTQIVFYEYRPNKPAAITFIALFGLATLCHLVYLVLFRAWFSIPLILGGVGEAFGYYGRCRSSDTPDVAGPFILQNLLILASAPFIAATMYMTLGRIIVAMNARRHALISPRWLTKIYILIDIGCVATQVIGSVLPASGEESAIELSKQILLGGLITQVAALALFALTCWHAHRRIKSGQPLPDLTISWQNHFRTLEVATLLLVVRSVVRSVEYLQGEGGFVVSHEVFIYVFDALPTFLIMVAFAVLHPARLIRDARRLMGDWEGHAMLDRTGK</sequence>
<comment type="caution">
    <text evidence="6">The sequence shown here is derived from an EMBL/GenBank/DDBJ whole genome shotgun (WGS) entry which is preliminary data.</text>
</comment>
<protein>
    <submittedName>
        <fullName evidence="6">Rta1 domain-containingprotein</fullName>
    </submittedName>
</protein>
<name>A0A179GHH4_PURLI</name>
<accession>A0A179GHH4</accession>
<evidence type="ECO:0000313" key="7">
    <source>
        <dbReference type="Proteomes" id="UP000078240"/>
    </source>
</evidence>